<dbReference type="PROSITE" id="PS01164">
    <property type="entry name" value="COPPER_AMINE_OXID_1"/>
    <property type="match status" value="1"/>
</dbReference>
<dbReference type="GO" id="GO:0009308">
    <property type="term" value="P:amine metabolic process"/>
    <property type="evidence" value="ECO:0007669"/>
    <property type="project" value="InterPro"/>
</dbReference>
<evidence type="ECO:0000313" key="3">
    <source>
        <dbReference type="Proteomes" id="UP000236333"/>
    </source>
</evidence>
<dbReference type="EMBL" id="PGGS01000270">
    <property type="protein sequence ID" value="PNH05942.1"/>
    <property type="molecule type" value="Genomic_DNA"/>
</dbReference>
<comment type="caution">
    <text evidence="2">The sequence shown here is derived from an EMBL/GenBank/DDBJ whole genome shotgun (WGS) entry which is preliminary data.</text>
</comment>
<feature type="compositionally biased region" description="Low complexity" evidence="1">
    <location>
        <begin position="282"/>
        <end position="301"/>
    </location>
</feature>
<accession>A0A2J8A092</accession>
<dbReference type="Proteomes" id="UP000236333">
    <property type="component" value="Unassembled WGS sequence"/>
</dbReference>
<reference evidence="2 3" key="1">
    <citation type="journal article" date="2017" name="Mol. Biol. Evol.">
        <title>The 4-celled Tetrabaena socialis nuclear genome reveals the essential components for genetic control of cell number at the origin of multicellularity in the volvocine lineage.</title>
        <authorList>
            <person name="Featherston J."/>
            <person name="Arakaki Y."/>
            <person name="Hanschen E.R."/>
            <person name="Ferris P.J."/>
            <person name="Michod R.E."/>
            <person name="Olson B.J.S.C."/>
            <person name="Nozaki H."/>
            <person name="Durand P.M."/>
        </authorList>
    </citation>
    <scope>NUCLEOTIDE SEQUENCE [LARGE SCALE GENOMIC DNA]</scope>
    <source>
        <strain evidence="2 3">NIES-571</strain>
    </source>
</reference>
<keyword evidence="3" id="KW-1185">Reference proteome</keyword>
<feature type="region of interest" description="Disordered" evidence="1">
    <location>
        <begin position="66"/>
        <end position="90"/>
    </location>
</feature>
<proteinExistence type="predicted"/>
<gene>
    <name evidence="2" type="ORF">TSOC_007756</name>
</gene>
<name>A0A2J8A092_9CHLO</name>
<dbReference type="InterPro" id="IPR049948">
    <property type="entry name" value="Cu_Am_ox_TPQ-bd"/>
</dbReference>
<sequence length="337" mass="34152">MIHSGPKQAGTVPGQAGGRLTVMLLQPLRRRAAAAAVRRQQRAAHGRHAVGPQAGVVEVEGAEALPRLRPDEHSVSASSGSARSAKPDRNCATCSGRAASSSGIQYGTQGWLRDGYVLRVAAAARAAGVGGGGRGGCGGVGRGGFGGGAAPTRGEVEQDDLMYCSRSVEKPGTSGLNWRPSAAARSSITASTGDGLGEYDCCSRLVKPLIPTPNGLTPRTGTKLATTPPPPPPPPPLPLPLLAATAAAPSYGGAPAPPSSGELPSTSRRCAASVGQAGTTAPSGQSSGSQSTSLPLSRSSTNVEPGSRTGHPESRRGRRLVVSHIATVVNYEYAFYW</sequence>
<dbReference type="SUPFAM" id="SSF49998">
    <property type="entry name" value="Amine oxidase catalytic domain"/>
    <property type="match status" value="1"/>
</dbReference>
<dbReference type="GO" id="GO:0005507">
    <property type="term" value="F:copper ion binding"/>
    <property type="evidence" value="ECO:0007669"/>
    <property type="project" value="InterPro"/>
</dbReference>
<feature type="region of interest" description="Disordered" evidence="1">
    <location>
        <begin position="210"/>
        <end position="316"/>
    </location>
</feature>
<evidence type="ECO:0000313" key="2">
    <source>
        <dbReference type="EMBL" id="PNH05942.1"/>
    </source>
</evidence>
<protein>
    <submittedName>
        <fullName evidence="2">Uncharacterized protein</fullName>
    </submittedName>
</protein>
<dbReference type="InterPro" id="IPR036460">
    <property type="entry name" value="Cu_amine_oxidase_C_sf"/>
</dbReference>
<dbReference type="GO" id="GO:0008131">
    <property type="term" value="F:primary methylamine oxidase activity"/>
    <property type="evidence" value="ECO:0007669"/>
    <property type="project" value="InterPro"/>
</dbReference>
<feature type="compositionally biased region" description="Low complexity" evidence="1">
    <location>
        <begin position="240"/>
        <end position="264"/>
    </location>
</feature>
<dbReference type="Gene3D" id="2.70.98.20">
    <property type="entry name" value="Copper amine oxidase, catalytic domain"/>
    <property type="match status" value="1"/>
</dbReference>
<feature type="compositionally biased region" description="Pro residues" evidence="1">
    <location>
        <begin position="227"/>
        <end position="239"/>
    </location>
</feature>
<feature type="compositionally biased region" description="Low complexity" evidence="1">
    <location>
        <begin position="75"/>
        <end position="84"/>
    </location>
</feature>
<evidence type="ECO:0000256" key="1">
    <source>
        <dbReference type="SAM" id="MobiDB-lite"/>
    </source>
</evidence>
<dbReference type="GO" id="GO:0048038">
    <property type="term" value="F:quinone binding"/>
    <property type="evidence" value="ECO:0007669"/>
    <property type="project" value="InterPro"/>
</dbReference>
<organism evidence="2 3">
    <name type="scientific">Tetrabaena socialis</name>
    <dbReference type="NCBI Taxonomy" id="47790"/>
    <lineage>
        <taxon>Eukaryota</taxon>
        <taxon>Viridiplantae</taxon>
        <taxon>Chlorophyta</taxon>
        <taxon>core chlorophytes</taxon>
        <taxon>Chlorophyceae</taxon>
        <taxon>CS clade</taxon>
        <taxon>Chlamydomonadales</taxon>
        <taxon>Tetrabaenaceae</taxon>
        <taxon>Tetrabaena</taxon>
    </lineage>
</organism>
<dbReference type="AlphaFoldDB" id="A0A2J8A092"/>